<proteinExistence type="predicted"/>
<keyword evidence="3" id="KW-1185">Reference proteome</keyword>
<accession>A0A8R7Q2U6</accession>
<reference evidence="2" key="3">
    <citation type="submission" date="2022-06" db="UniProtKB">
        <authorList>
            <consortium name="EnsemblPlants"/>
        </authorList>
    </citation>
    <scope>IDENTIFICATION</scope>
</reference>
<protein>
    <submittedName>
        <fullName evidence="2">Uncharacterized protein</fullName>
    </submittedName>
</protein>
<dbReference type="Gramene" id="TuG1812G0400001868.01.T02">
    <property type="protein sequence ID" value="TuG1812G0400001868.01.T02.cds427932"/>
    <property type="gene ID" value="TuG1812G0400001868.01"/>
</dbReference>
<name>A0A8R7Q2U6_TRIUA</name>
<feature type="compositionally biased region" description="Low complexity" evidence="1">
    <location>
        <begin position="1"/>
        <end position="12"/>
    </location>
</feature>
<reference evidence="3" key="1">
    <citation type="journal article" date="2013" name="Nature">
        <title>Draft genome of the wheat A-genome progenitor Triticum urartu.</title>
        <authorList>
            <person name="Ling H.Q."/>
            <person name="Zhao S."/>
            <person name="Liu D."/>
            <person name="Wang J."/>
            <person name="Sun H."/>
            <person name="Zhang C."/>
            <person name="Fan H."/>
            <person name="Li D."/>
            <person name="Dong L."/>
            <person name="Tao Y."/>
            <person name="Gao C."/>
            <person name="Wu H."/>
            <person name="Li Y."/>
            <person name="Cui Y."/>
            <person name="Guo X."/>
            <person name="Zheng S."/>
            <person name="Wang B."/>
            <person name="Yu K."/>
            <person name="Liang Q."/>
            <person name="Yang W."/>
            <person name="Lou X."/>
            <person name="Chen J."/>
            <person name="Feng M."/>
            <person name="Jian J."/>
            <person name="Zhang X."/>
            <person name="Luo G."/>
            <person name="Jiang Y."/>
            <person name="Liu J."/>
            <person name="Wang Z."/>
            <person name="Sha Y."/>
            <person name="Zhang B."/>
            <person name="Wu H."/>
            <person name="Tang D."/>
            <person name="Shen Q."/>
            <person name="Xue P."/>
            <person name="Zou S."/>
            <person name="Wang X."/>
            <person name="Liu X."/>
            <person name="Wang F."/>
            <person name="Yang Y."/>
            <person name="An X."/>
            <person name="Dong Z."/>
            <person name="Zhang K."/>
            <person name="Zhang X."/>
            <person name="Luo M.C."/>
            <person name="Dvorak J."/>
            <person name="Tong Y."/>
            <person name="Wang J."/>
            <person name="Yang H."/>
            <person name="Li Z."/>
            <person name="Wang D."/>
            <person name="Zhang A."/>
            <person name="Wang J."/>
        </authorList>
    </citation>
    <scope>NUCLEOTIDE SEQUENCE</scope>
    <source>
        <strain evidence="3">cv. G1812</strain>
    </source>
</reference>
<feature type="region of interest" description="Disordered" evidence="1">
    <location>
        <begin position="1"/>
        <end position="25"/>
    </location>
</feature>
<reference evidence="2" key="2">
    <citation type="submission" date="2018-03" db="EMBL/GenBank/DDBJ databases">
        <title>The Triticum urartu genome reveals the dynamic nature of wheat genome evolution.</title>
        <authorList>
            <person name="Ling H."/>
            <person name="Ma B."/>
            <person name="Shi X."/>
            <person name="Liu H."/>
            <person name="Dong L."/>
            <person name="Sun H."/>
            <person name="Cao Y."/>
            <person name="Gao Q."/>
            <person name="Zheng S."/>
            <person name="Li Y."/>
            <person name="Yu Y."/>
            <person name="Du H."/>
            <person name="Qi M."/>
            <person name="Li Y."/>
            <person name="Yu H."/>
            <person name="Cui Y."/>
            <person name="Wang N."/>
            <person name="Chen C."/>
            <person name="Wu H."/>
            <person name="Zhao Y."/>
            <person name="Zhang J."/>
            <person name="Li Y."/>
            <person name="Zhou W."/>
            <person name="Zhang B."/>
            <person name="Hu W."/>
            <person name="Eijk M."/>
            <person name="Tang J."/>
            <person name="Witsenboer H."/>
            <person name="Zhao S."/>
            <person name="Li Z."/>
            <person name="Zhang A."/>
            <person name="Wang D."/>
            <person name="Liang C."/>
        </authorList>
    </citation>
    <scope>NUCLEOTIDE SEQUENCE [LARGE SCALE GENOMIC DNA]</scope>
    <source>
        <strain evidence="2">cv. G1812</strain>
    </source>
</reference>
<sequence length="101" mass="10350">RSLPPSSPLSAPSSPPTRFTTSALQQPIPIARVSAPTRHRPILFVSCHLLDGASGIGPCEADLPQDVLMGAPCSGMFGMSASPTALSRPTMAAANTSAPRL</sequence>
<organism evidence="2 3">
    <name type="scientific">Triticum urartu</name>
    <name type="common">Red wild einkorn</name>
    <name type="synonym">Crithodium urartu</name>
    <dbReference type="NCBI Taxonomy" id="4572"/>
    <lineage>
        <taxon>Eukaryota</taxon>
        <taxon>Viridiplantae</taxon>
        <taxon>Streptophyta</taxon>
        <taxon>Embryophyta</taxon>
        <taxon>Tracheophyta</taxon>
        <taxon>Spermatophyta</taxon>
        <taxon>Magnoliopsida</taxon>
        <taxon>Liliopsida</taxon>
        <taxon>Poales</taxon>
        <taxon>Poaceae</taxon>
        <taxon>BOP clade</taxon>
        <taxon>Pooideae</taxon>
        <taxon>Triticodae</taxon>
        <taxon>Triticeae</taxon>
        <taxon>Triticinae</taxon>
        <taxon>Triticum</taxon>
    </lineage>
</organism>
<dbReference type="AlphaFoldDB" id="A0A8R7Q2U6"/>
<evidence type="ECO:0000313" key="2">
    <source>
        <dbReference type="EnsemblPlants" id="TuG1812G0400001868.01.T01.cds427932"/>
    </source>
</evidence>
<dbReference type="Proteomes" id="UP000015106">
    <property type="component" value="Chromosome 4"/>
</dbReference>
<dbReference type="EnsemblPlants" id="TuG1812G0400001868.01.T01">
    <property type="protein sequence ID" value="TuG1812G0400001868.01.T01.cds427932"/>
    <property type="gene ID" value="TuG1812G0400001868.01"/>
</dbReference>
<evidence type="ECO:0000313" key="3">
    <source>
        <dbReference type="Proteomes" id="UP000015106"/>
    </source>
</evidence>
<evidence type="ECO:0000256" key="1">
    <source>
        <dbReference type="SAM" id="MobiDB-lite"/>
    </source>
</evidence>
<dbReference type="Gramene" id="TuG1812G0400001868.01.T01">
    <property type="protein sequence ID" value="TuG1812G0400001868.01.T01.cds427932"/>
    <property type="gene ID" value="TuG1812G0400001868.01"/>
</dbReference>
<dbReference type="EnsemblPlants" id="TuG1812G0400001868.01.T02">
    <property type="protein sequence ID" value="TuG1812G0400001868.01.T02.cds427932"/>
    <property type="gene ID" value="TuG1812G0400001868.01"/>
</dbReference>